<organism evidence="2 3">
    <name type="scientific">Myxococcus stipitatus (strain DSM 14675 / JCM 12634 / Mx s8)</name>
    <dbReference type="NCBI Taxonomy" id="1278073"/>
    <lineage>
        <taxon>Bacteria</taxon>
        <taxon>Pseudomonadati</taxon>
        <taxon>Myxococcota</taxon>
        <taxon>Myxococcia</taxon>
        <taxon>Myxococcales</taxon>
        <taxon>Cystobacterineae</taxon>
        <taxon>Myxococcaceae</taxon>
        <taxon>Myxococcus</taxon>
    </lineage>
</organism>
<dbReference type="eggNOG" id="ENOG5032Z3H">
    <property type="taxonomic scope" value="Bacteria"/>
</dbReference>
<dbReference type="KEGG" id="msd:MYSTI_06001"/>
<dbReference type="STRING" id="1278073.MYSTI_06001"/>
<evidence type="ECO:0000313" key="2">
    <source>
        <dbReference type="EMBL" id="AGC47274.1"/>
    </source>
</evidence>
<protein>
    <recommendedName>
        <fullName evidence="1">Pvc16 N-terminal domain-containing protein</fullName>
    </recommendedName>
</protein>
<name>L7ULE0_MYXSD</name>
<accession>L7ULE0</accession>
<dbReference type="EMBL" id="CP004025">
    <property type="protein sequence ID" value="AGC47274.1"/>
    <property type="molecule type" value="Genomic_DNA"/>
</dbReference>
<dbReference type="RefSeq" id="WP_015351529.1">
    <property type="nucleotide sequence ID" value="NC_020126.1"/>
</dbReference>
<gene>
    <name evidence="2" type="ordered locus">MYSTI_06001</name>
</gene>
<reference evidence="2 3" key="1">
    <citation type="journal article" date="2013" name="Genome Announc.">
        <title>Complete genome sequence of Myxococcus stipitatus strain DSM 14675, a fruiting myxobacterium.</title>
        <authorList>
            <person name="Huntley S."/>
            <person name="Kneip S."/>
            <person name="Treuner-Lange A."/>
            <person name="Sogaard-Andersen L."/>
        </authorList>
    </citation>
    <scope>NUCLEOTIDE SEQUENCE [LARGE SCALE GENOMIC DNA]</scope>
    <source>
        <strain evidence="3">DSM 14675 / JCM 12634 / Mx s8</strain>
    </source>
</reference>
<keyword evidence="3" id="KW-1185">Reference proteome</keyword>
<evidence type="ECO:0000313" key="3">
    <source>
        <dbReference type="Proteomes" id="UP000011131"/>
    </source>
</evidence>
<evidence type="ECO:0000259" key="1">
    <source>
        <dbReference type="Pfam" id="PF14065"/>
    </source>
</evidence>
<proteinExistence type="predicted"/>
<dbReference type="AlphaFoldDB" id="L7ULE0"/>
<dbReference type="PATRIC" id="fig|1278073.3.peg.6084"/>
<dbReference type="InterPro" id="IPR025351">
    <property type="entry name" value="Pvc16_N"/>
</dbReference>
<sequence>MLDIALKFLAQELNAYLLTRTGSDFGKAEMTRLVDDTGKYVLKEDQLGVSLIHLEEERILKSQMPETRLTGGKHVVLEPPLKLNLHILYAARFTHYDQALRYLAHVLTFFQAHSSFTPEAYPGLDGRIEKLTAELQSLSYEQVNQVWAFIGGKQLPSAIYKVRMVLLQDTAQTSIQQPLTQLDTNLHFR</sequence>
<feature type="domain" description="Pvc16 N-terminal" evidence="1">
    <location>
        <begin position="8"/>
        <end position="180"/>
    </location>
</feature>
<dbReference type="OrthoDB" id="7560784at2"/>
<dbReference type="HOGENOM" id="CLU_110138_0_0_7"/>
<dbReference type="Pfam" id="PF14065">
    <property type="entry name" value="Pvc16_N"/>
    <property type="match status" value="1"/>
</dbReference>
<dbReference type="Proteomes" id="UP000011131">
    <property type="component" value="Chromosome"/>
</dbReference>